<proteinExistence type="predicted"/>
<keyword evidence="2" id="KW-1185">Reference proteome</keyword>
<dbReference type="AlphaFoldDB" id="A0A397IT38"/>
<gene>
    <name evidence="1" type="ORF">Glove_203g74</name>
</gene>
<evidence type="ECO:0000313" key="2">
    <source>
        <dbReference type="Proteomes" id="UP000266861"/>
    </source>
</evidence>
<name>A0A397IT38_9GLOM</name>
<dbReference type="EMBL" id="PQFF01000190">
    <property type="protein sequence ID" value="RHZ76113.1"/>
    <property type="molecule type" value="Genomic_DNA"/>
</dbReference>
<comment type="caution">
    <text evidence="1">The sequence shown here is derived from an EMBL/GenBank/DDBJ whole genome shotgun (WGS) entry which is preliminary data.</text>
</comment>
<accession>A0A397IT38</accession>
<evidence type="ECO:0000313" key="1">
    <source>
        <dbReference type="EMBL" id="RHZ76113.1"/>
    </source>
</evidence>
<sequence length="70" mass="7917">MIGEYTCEYLKPSGEVCGRTSRNPHRCCYHKKSKNRVPCLECSKGVLPLSLSGRCPDHIRSFYVASRVVI</sequence>
<organism evidence="1 2">
    <name type="scientific">Diversispora epigaea</name>
    <dbReference type="NCBI Taxonomy" id="1348612"/>
    <lineage>
        <taxon>Eukaryota</taxon>
        <taxon>Fungi</taxon>
        <taxon>Fungi incertae sedis</taxon>
        <taxon>Mucoromycota</taxon>
        <taxon>Glomeromycotina</taxon>
        <taxon>Glomeromycetes</taxon>
        <taxon>Diversisporales</taxon>
        <taxon>Diversisporaceae</taxon>
        <taxon>Diversispora</taxon>
    </lineage>
</organism>
<protein>
    <submittedName>
        <fullName evidence="1">Uncharacterized protein</fullName>
    </submittedName>
</protein>
<dbReference type="Proteomes" id="UP000266861">
    <property type="component" value="Unassembled WGS sequence"/>
</dbReference>
<reference evidence="1 2" key="1">
    <citation type="submission" date="2018-08" db="EMBL/GenBank/DDBJ databases">
        <title>Genome and evolution of the arbuscular mycorrhizal fungus Diversispora epigaea (formerly Glomus versiforme) and its bacterial endosymbionts.</title>
        <authorList>
            <person name="Sun X."/>
            <person name="Fei Z."/>
            <person name="Harrison M."/>
        </authorList>
    </citation>
    <scope>NUCLEOTIDE SEQUENCE [LARGE SCALE GENOMIC DNA]</scope>
    <source>
        <strain evidence="1 2">IT104</strain>
    </source>
</reference>